<dbReference type="InterPro" id="IPR050710">
    <property type="entry name" value="Band7/mec-2_domain"/>
</dbReference>
<dbReference type="AlphaFoldDB" id="A0A7R6SZ95"/>
<dbReference type="PANTHER" id="PTHR43327:SF2">
    <property type="entry name" value="MODULATOR OF FTSH PROTEASE HFLK"/>
    <property type="match status" value="1"/>
</dbReference>
<evidence type="ECO:0000259" key="7">
    <source>
        <dbReference type="SMART" id="SM00244"/>
    </source>
</evidence>
<proteinExistence type="inferred from homology"/>
<protein>
    <recommendedName>
        <fullName evidence="6">Protein HflK</fullName>
    </recommendedName>
</protein>
<gene>
    <name evidence="8" type="primary">hflK</name>
    <name evidence="8" type="ORF">TTHT_1057</name>
</gene>
<comment type="subcellular location">
    <subcellularLocation>
        <location evidence="1">Membrane</location>
        <topology evidence="1">Single-pass membrane protein</topology>
    </subcellularLocation>
</comment>
<keyword evidence="8" id="KW-0645">Protease</keyword>
<dbReference type="RefSeq" id="WP_201328948.1">
    <property type="nucleotide sequence ID" value="NZ_AP017470.1"/>
</dbReference>
<accession>A0A7R6SZ95</accession>
<evidence type="ECO:0000256" key="2">
    <source>
        <dbReference type="ARBA" id="ARBA00006971"/>
    </source>
</evidence>
<keyword evidence="8" id="KW-0378">Hydrolase</keyword>
<comment type="subunit">
    <text evidence="6">HflC and HflK may interact to form a multimeric complex.</text>
</comment>
<keyword evidence="4 6" id="KW-1133">Transmembrane helix</keyword>
<dbReference type="GO" id="GO:0008233">
    <property type="term" value="F:peptidase activity"/>
    <property type="evidence" value="ECO:0007669"/>
    <property type="project" value="UniProtKB-KW"/>
</dbReference>
<evidence type="ECO:0000256" key="6">
    <source>
        <dbReference type="RuleBase" id="RU364113"/>
    </source>
</evidence>
<comment type="function">
    <text evidence="6">HflC and HflK could encode or regulate a protease.</text>
</comment>
<dbReference type="EMBL" id="AP017470">
    <property type="protein sequence ID" value="BBB32595.1"/>
    <property type="molecule type" value="Genomic_DNA"/>
</dbReference>
<dbReference type="GO" id="GO:0006508">
    <property type="term" value="P:proteolysis"/>
    <property type="evidence" value="ECO:0007669"/>
    <property type="project" value="UniProtKB-KW"/>
</dbReference>
<keyword evidence="5 6" id="KW-0472">Membrane</keyword>
<evidence type="ECO:0000256" key="5">
    <source>
        <dbReference type="ARBA" id="ARBA00023136"/>
    </source>
</evidence>
<dbReference type="PANTHER" id="PTHR43327">
    <property type="entry name" value="STOMATIN-LIKE PROTEIN 2, MITOCHONDRIAL"/>
    <property type="match status" value="1"/>
</dbReference>
<name>A0A7R6SZ95_9BACT</name>
<evidence type="ECO:0000313" key="8">
    <source>
        <dbReference type="EMBL" id="BBB32595.1"/>
    </source>
</evidence>
<comment type="similarity">
    <text evidence="2 6">Belongs to the band 7/mec-2 family. HflK subfamily.</text>
</comment>
<feature type="transmembrane region" description="Helical" evidence="6">
    <location>
        <begin position="20"/>
        <end position="40"/>
    </location>
</feature>
<dbReference type="Pfam" id="PF01145">
    <property type="entry name" value="Band_7"/>
    <property type="match status" value="1"/>
</dbReference>
<dbReference type="InterPro" id="IPR010201">
    <property type="entry name" value="HflK"/>
</dbReference>
<organism evidence="8 9">
    <name type="scientific">Thermotomaculum hydrothermale</name>
    <dbReference type="NCBI Taxonomy" id="981385"/>
    <lineage>
        <taxon>Bacteria</taxon>
        <taxon>Pseudomonadati</taxon>
        <taxon>Acidobacteriota</taxon>
        <taxon>Holophagae</taxon>
        <taxon>Thermotomaculales</taxon>
        <taxon>Thermotomaculaceae</taxon>
        <taxon>Thermotomaculum</taxon>
    </lineage>
</organism>
<dbReference type="InterPro" id="IPR036013">
    <property type="entry name" value="Band_7/SPFH_dom_sf"/>
</dbReference>
<evidence type="ECO:0000256" key="1">
    <source>
        <dbReference type="ARBA" id="ARBA00004167"/>
    </source>
</evidence>
<dbReference type="Gene3D" id="3.30.479.30">
    <property type="entry name" value="Band 7 domain"/>
    <property type="match status" value="1"/>
</dbReference>
<dbReference type="CDD" id="cd03404">
    <property type="entry name" value="SPFH_HflK"/>
    <property type="match status" value="1"/>
</dbReference>
<dbReference type="GO" id="GO:0016020">
    <property type="term" value="C:membrane"/>
    <property type="evidence" value="ECO:0007669"/>
    <property type="project" value="UniProtKB-SubCell"/>
</dbReference>
<dbReference type="SMART" id="SM00244">
    <property type="entry name" value="PHB"/>
    <property type="match status" value="1"/>
</dbReference>
<dbReference type="InterPro" id="IPR001107">
    <property type="entry name" value="Band_7"/>
</dbReference>
<feature type="domain" description="Band 7" evidence="7">
    <location>
        <begin position="35"/>
        <end position="216"/>
    </location>
</feature>
<keyword evidence="9" id="KW-1185">Reference proteome</keyword>
<sequence>MEVYTVNPDIEKYKKQARKFLFLLWLIPLIILAFTSYYTIAPDEVGVVTRFGKFVRIEKPGLHFKIPFGVEIVKKVPVKKQLKEEFGFRTLRAGIKSQYSTENYLHESLMLTGDLNIGEIEWSVQYKIKDPVKYLFKVRDVKGTFRNICEAVMREVIGDRSINEILTTGREEIAQECKNKIQKLCNEYETGLDVKLVVLQDVNPPDPVKPSFNEVNQALQEKENMINQAWAQYNKVIPNEKGKALQIIQEAEGYALKRVNEAKGDVAMFNDVLKEYKKAPKVTKDRLYLETMQKLLPKFGKVIVIDSKQKNILPLLDLMKGGK</sequence>
<dbReference type="KEGG" id="thyd:TTHT_1057"/>
<dbReference type="Proteomes" id="UP000595564">
    <property type="component" value="Chromosome"/>
</dbReference>
<reference evidence="8 9" key="1">
    <citation type="journal article" date="2012" name="Extremophiles">
        <title>Thermotomaculum hydrothermale gen. nov., sp. nov., a novel heterotrophic thermophile within the phylum Acidobacteria from a deep-sea hydrothermal vent chimney in the Southern Okinawa Trough.</title>
        <authorList>
            <person name="Izumi H."/>
            <person name="Nunoura T."/>
            <person name="Miyazaki M."/>
            <person name="Mino S."/>
            <person name="Toki T."/>
            <person name="Takai K."/>
            <person name="Sako Y."/>
            <person name="Sawabe T."/>
            <person name="Nakagawa S."/>
        </authorList>
    </citation>
    <scope>NUCLEOTIDE SEQUENCE [LARGE SCALE GENOMIC DNA]</scope>
    <source>
        <strain evidence="8 9">AC55</strain>
    </source>
</reference>
<dbReference type="NCBIfam" id="TIGR01933">
    <property type="entry name" value="hflK"/>
    <property type="match status" value="1"/>
</dbReference>
<keyword evidence="3 6" id="KW-0812">Transmembrane</keyword>
<evidence type="ECO:0000256" key="3">
    <source>
        <dbReference type="ARBA" id="ARBA00022692"/>
    </source>
</evidence>
<evidence type="ECO:0000313" key="9">
    <source>
        <dbReference type="Proteomes" id="UP000595564"/>
    </source>
</evidence>
<dbReference type="SUPFAM" id="SSF117892">
    <property type="entry name" value="Band 7/SPFH domain"/>
    <property type="match status" value="1"/>
</dbReference>
<evidence type="ECO:0000256" key="4">
    <source>
        <dbReference type="ARBA" id="ARBA00022989"/>
    </source>
</evidence>